<sequence>MCSKLSNLDEFGPDLQNCVAHDESDPSRTAVHCQLLIDFHLHLLKTLQASESAVFVVQLCTFCFLVCLMVLRHLRRRDSSRITQQIGMVQSLNELRLVLTAALVSVPWCRVDDKLLLVAILLLAENICSVQYTREAQGAVQMRIELVEKALGRQLGSKHIRLLRQFTYGLGLAMLVMSPCLFFVCNARVASVLVPMTIFNFVRGISYLAIAAFSKCAFSMACRPLTTGCMLDGYLREEAAWALKIMIRMRSSVTLLCTLSAVAYLALFAATVSDLLAPGILHEDITLVAQPCAYMCIGLVELMCLYKSVGFNIPEQPDIDLEPLPLRSATDTPLDGSHSDAWRDTLESLASRSISVGQLLEFAQKLGVAGGTMPHFRPDMSTTKDVVRQAVIPLSRTSDGGGTSYAEVCSPGREYPHVMVTHCWDSLFIHLVAAVVSDALGLEDYSAVAGELEDCFVGACAFAVPGCGKFEELRARLSDAGTLHRRYWICALCVNQHASICSSFAPEPQKPSRCYDAWDKDRRDSVTNAVFNFCGCNAAKHFNNSPDLCELNKFDDMMELLNRRVEGLAQLVAVDGKFDLFSRAWCLAEIKQAHASKIKQRVQVLSRGDIVIDAEDLNVYVKLVHLTVADCKASRAEDKAAIMARIPDVQEFDLHLQAMIFGNRGLLARHVVGFGVLEAAALIARRVAAAVKGRGEDVEHETPSPWQGNSARRVLSRISSARRG</sequence>
<proteinExistence type="predicted"/>
<evidence type="ECO:0000313" key="2">
    <source>
        <dbReference type="EMBL" id="CAD9540239.1"/>
    </source>
</evidence>
<accession>A0A7S2NGQ8</accession>
<feature type="transmembrane region" description="Helical" evidence="1">
    <location>
        <begin position="190"/>
        <end position="213"/>
    </location>
</feature>
<name>A0A7S2NGQ8_9DINO</name>
<gene>
    <name evidence="2" type="ORF">BRAN1462_LOCUS15533</name>
</gene>
<keyword evidence="1" id="KW-1133">Transmembrane helix</keyword>
<feature type="transmembrane region" description="Helical" evidence="1">
    <location>
        <begin position="166"/>
        <end position="184"/>
    </location>
</feature>
<evidence type="ECO:0000256" key="1">
    <source>
        <dbReference type="SAM" id="Phobius"/>
    </source>
</evidence>
<feature type="transmembrane region" description="Helical" evidence="1">
    <location>
        <begin position="53"/>
        <end position="71"/>
    </location>
</feature>
<protein>
    <submittedName>
        <fullName evidence="2">Uncharacterized protein</fullName>
    </submittedName>
</protein>
<dbReference type="EMBL" id="HBGW01024490">
    <property type="protein sequence ID" value="CAD9540239.1"/>
    <property type="molecule type" value="Transcribed_RNA"/>
</dbReference>
<keyword evidence="1" id="KW-0812">Transmembrane</keyword>
<reference evidence="2" key="1">
    <citation type="submission" date="2021-01" db="EMBL/GenBank/DDBJ databases">
        <authorList>
            <person name="Corre E."/>
            <person name="Pelletier E."/>
            <person name="Niang G."/>
            <person name="Scheremetjew M."/>
            <person name="Finn R."/>
            <person name="Kale V."/>
            <person name="Holt S."/>
            <person name="Cochrane G."/>
            <person name="Meng A."/>
            <person name="Brown T."/>
            <person name="Cohen L."/>
        </authorList>
    </citation>
    <scope>NUCLEOTIDE SEQUENCE</scope>
    <source>
        <strain evidence="2">RCC3387</strain>
    </source>
</reference>
<feature type="transmembrane region" description="Helical" evidence="1">
    <location>
        <begin position="253"/>
        <end position="273"/>
    </location>
</feature>
<dbReference type="AlphaFoldDB" id="A0A7S2NGQ8"/>
<organism evidence="2">
    <name type="scientific">Zooxanthella nutricula</name>
    <dbReference type="NCBI Taxonomy" id="1333877"/>
    <lineage>
        <taxon>Eukaryota</taxon>
        <taxon>Sar</taxon>
        <taxon>Alveolata</taxon>
        <taxon>Dinophyceae</taxon>
        <taxon>Peridiniales</taxon>
        <taxon>Peridiniales incertae sedis</taxon>
        <taxon>Zooxanthella</taxon>
    </lineage>
</organism>
<keyword evidence="1" id="KW-0472">Membrane</keyword>